<name>D3BBI1_HETP5</name>
<accession>D3BBI1</accession>
<organism evidence="1 2">
    <name type="scientific">Heterostelium pallidum (strain ATCC 26659 / Pp 5 / PN500)</name>
    <name type="common">Cellular slime mold</name>
    <name type="synonym">Polysphondylium pallidum</name>
    <dbReference type="NCBI Taxonomy" id="670386"/>
    <lineage>
        <taxon>Eukaryota</taxon>
        <taxon>Amoebozoa</taxon>
        <taxon>Evosea</taxon>
        <taxon>Eumycetozoa</taxon>
        <taxon>Dictyostelia</taxon>
        <taxon>Acytosteliales</taxon>
        <taxon>Acytosteliaceae</taxon>
        <taxon>Heterostelium</taxon>
    </lineage>
</organism>
<dbReference type="EMBL" id="ADBJ01000026">
    <property type="protein sequence ID" value="EFA81014.1"/>
    <property type="molecule type" value="Genomic_DNA"/>
</dbReference>
<sequence length="211" mass="24167">MDINNNNNNNHGGEPHYVPGTPFRGITCNKLVMMDTNTAFNQIMSTKVGKASIDSLPKFDFESSTADIESHLLLIESTIPLPNARAKVLFNTLNEKSRALTRNFHVAANASWNEYKSMMVKLFSREFPPEHYVGILAKLKFLPNRDDIVSFNLCLNKNLIKIKLNELKNERKVQDKNINFLKRFKEKQVLEEVNSKIKTEIKSLKDQIGEN</sequence>
<evidence type="ECO:0000313" key="2">
    <source>
        <dbReference type="Proteomes" id="UP000001396"/>
    </source>
</evidence>
<proteinExistence type="predicted"/>
<evidence type="ECO:0000313" key="1">
    <source>
        <dbReference type="EMBL" id="EFA81014.1"/>
    </source>
</evidence>
<dbReference type="AlphaFoldDB" id="D3BBI1"/>
<reference evidence="1 2" key="1">
    <citation type="journal article" date="2011" name="Genome Res.">
        <title>Phylogeny-wide analysis of social amoeba genomes highlights ancient origins for complex intercellular communication.</title>
        <authorList>
            <person name="Heidel A.J."/>
            <person name="Lawal H.M."/>
            <person name="Felder M."/>
            <person name="Schilde C."/>
            <person name="Helps N.R."/>
            <person name="Tunggal B."/>
            <person name="Rivero F."/>
            <person name="John U."/>
            <person name="Schleicher M."/>
            <person name="Eichinger L."/>
            <person name="Platzer M."/>
            <person name="Noegel A.A."/>
            <person name="Schaap P."/>
            <person name="Gloeckner G."/>
        </authorList>
    </citation>
    <scope>NUCLEOTIDE SEQUENCE [LARGE SCALE GENOMIC DNA]</scope>
    <source>
        <strain evidence="2">ATCC 26659 / Pp 5 / PN500</strain>
    </source>
</reference>
<dbReference type="GeneID" id="31361333"/>
<protein>
    <submittedName>
        <fullName evidence="1">Uncharacterized protein</fullName>
    </submittedName>
</protein>
<dbReference type="Proteomes" id="UP000001396">
    <property type="component" value="Unassembled WGS sequence"/>
</dbReference>
<comment type="caution">
    <text evidence="1">The sequence shown here is derived from an EMBL/GenBank/DDBJ whole genome shotgun (WGS) entry which is preliminary data.</text>
</comment>
<keyword evidence="2" id="KW-1185">Reference proteome</keyword>
<dbReference type="InParanoid" id="D3BBI1"/>
<gene>
    <name evidence="1" type="ORF">PPL_05849</name>
</gene>
<dbReference type="RefSeq" id="XP_020433132.1">
    <property type="nucleotide sequence ID" value="XM_020576720.1"/>
</dbReference>